<evidence type="ECO:0000256" key="2">
    <source>
        <dbReference type="SAM" id="Phobius"/>
    </source>
</evidence>
<feature type="transmembrane region" description="Helical" evidence="2">
    <location>
        <begin position="389"/>
        <end position="412"/>
    </location>
</feature>
<keyword evidence="2" id="KW-0472">Membrane</keyword>
<evidence type="ECO:0000313" key="3">
    <source>
        <dbReference type="EMBL" id="AXR77110.1"/>
    </source>
</evidence>
<proteinExistence type="predicted"/>
<feature type="region of interest" description="Disordered" evidence="1">
    <location>
        <begin position="157"/>
        <end position="192"/>
    </location>
</feature>
<feature type="compositionally biased region" description="Acidic residues" evidence="1">
    <location>
        <begin position="370"/>
        <end position="385"/>
    </location>
</feature>
<accession>A0A346PC65</accession>
<evidence type="ECO:0000313" key="4">
    <source>
        <dbReference type="Proteomes" id="UP000258707"/>
    </source>
</evidence>
<keyword evidence="2" id="KW-1133">Transmembrane helix</keyword>
<dbReference type="NCBIfam" id="TIGR04213">
    <property type="entry name" value="PGF_pre_PGF"/>
    <property type="match status" value="1"/>
</dbReference>
<name>A0A346PC65_9EURY</name>
<dbReference type="EMBL" id="CP024047">
    <property type="protein sequence ID" value="AXR77110.1"/>
    <property type="molecule type" value="Genomic_DNA"/>
</dbReference>
<feature type="region of interest" description="Disordered" evidence="1">
    <location>
        <begin position="344"/>
        <end position="390"/>
    </location>
</feature>
<dbReference type="Proteomes" id="UP000258707">
    <property type="component" value="Chromosome"/>
</dbReference>
<organism evidence="3 4">
    <name type="scientific">Natrarchaeobaculum sulfurireducens</name>
    <dbReference type="NCBI Taxonomy" id="2044521"/>
    <lineage>
        <taxon>Archaea</taxon>
        <taxon>Methanobacteriati</taxon>
        <taxon>Methanobacteriota</taxon>
        <taxon>Stenosarchaea group</taxon>
        <taxon>Halobacteria</taxon>
        <taxon>Halobacteriales</taxon>
        <taxon>Natrialbaceae</taxon>
        <taxon>Natrarchaeobaculum</taxon>
    </lineage>
</organism>
<feature type="region of interest" description="Disordered" evidence="1">
    <location>
        <begin position="245"/>
        <end position="271"/>
    </location>
</feature>
<dbReference type="KEGG" id="nan:AArc1_0768"/>
<keyword evidence="2" id="KW-0812">Transmembrane</keyword>
<dbReference type="AlphaFoldDB" id="A0A346PC65"/>
<gene>
    <name evidence="3" type="ORF">AArc1_0768</name>
</gene>
<reference evidence="4" key="1">
    <citation type="submission" date="2017-10" db="EMBL/GenBank/DDBJ databases">
        <title>Phenotypic and genomic properties of facultatively anaerobic sulfur-reducing natronoarchaea from hypersaline soda lakes.</title>
        <authorList>
            <person name="Sorokin D.Y."/>
            <person name="Kublanov I.V."/>
            <person name="Roman P."/>
            <person name="Sinninghe Damste J.S."/>
            <person name="Golyshin P.N."/>
            <person name="Rojo D."/>
            <person name="Ciordia S."/>
            <person name="Mena Md.C."/>
            <person name="Ferrer M."/>
            <person name="Messina E."/>
            <person name="Smedile F."/>
            <person name="La Spada G."/>
            <person name="La Cono V."/>
            <person name="Yakimov M.M."/>
        </authorList>
    </citation>
    <scope>NUCLEOTIDE SEQUENCE [LARGE SCALE GENOMIC DNA]</scope>
    <source>
        <strain evidence="4">AArc1</strain>
    </source>
</reference>
<protein>
    <submittedName>
        <fullName evidence="3">Cell surface protein</fullName>
    </submittedName>
</protein>
<sequence>MKRLALGLLAAAVVCLLVATAGGQVFSNNVDHVHANITAEPHPGPNGAYAFVDNETGELVIDLTADNDAGDGDGINYEALTGVTDVFTLTYTGDEFTYVWLEHDSDYVTVYADGNASNAIEGEDNKTLLTPDYDTVAVGFTTDTRDLETIEPIIDSVTINTKVPDEDEPPSDPGASPSPPADPCPAGPSVDVEIPKKTTRAVSVTDVDPCQTATIELLEYDVGAGVTLEELDASFVTDEDVEIEVDPDGERKTTPFDEPGMASIGDVAVDGPDESIEDVEYRYALEEDWLERKAVDPDSVAIYGDDGDDWIELETERLEATNGTVASVATDDGFSRYVVAADAPTLEGERTDDAGDPIQPSSDGGTAITETDEPVTPEPEDEDADRSDAAGSAAVVGLVAGALVVIALGVLAHRRSTA</sequence>
<dbReference type="RefSeq" id="WP_117363318.1">
    <property type="nucleotide sequence ID" value="NZ_CP024047.1"/>
</dbReference>
<dbReference type="InterPro" id="IPR026453">
    <property type="entry name" value="PGF_pre_PGF"/>
</dbReference>
<evidence type="ECO:0000256" key="1">
    <source>
        <dbReference type="SAM" id="MobiDB-lite"/>
    </source>
</evidence>
<feature type="compositionally biased region" description="Pro residues" evidence="1">
    <location>
        <begin position="176"/>
        <end position="186"/>
    </location>
</feature>
<dbReference type="GeneID" id="37637578"/>